<dbReference type="Pfam" id="PF01384">
    <property type="entry name" value="PHO4"/>
    <property type="match status" value="2"/>
</dbReference>
<dbReference type="EMBL" id="CP019454">
    <property type="protein sequence ID" value="AUW93803.1"/>
    <property type="molecule type" value="Genomic_DNA"/>
</dbReference>
<sequence>MVLDGAIFTLIVAFTIISGINDGGNLMATFLASRTLRPFTVVPLILISIGLGPMVFGTAVSHTIAVEIINFQVAGYGVLTGALLAALFTLLVTWKMKMPTSTTVALGGGMIGAALVSGHARDIHLLGIVKLLIGLLGSVGLGFLAAWLLTRAIWWILSRLSADRIHQLEKGQYLTAFWQGLAYGANDQEKAIGLMALFFMILHHQTRYQVPIAAIFLPLVFWALGMIFGGIRIARTVGNHVIRVNPMNAVSTQCAAAITVSLAAIAGFPVSTTQTTDGSLFGTGTALRPGSVRWIVVRKILGVWALTLPAAIVLGGGIMALFLWIK</sequence>
<feature type="transmembrane region" description="Helical" evidence="6">
    <location>
        <begin position="39"/>
        <end position="61"/>
    </location>
</feature>
<keyword evidence="4 6" id="KW-1133">Transmembrane helix</keyword>
<feature type="transmembrane region" description="Helical" evidence="6">
    <location>
        <begin position="73"/>
        <end position="94"/>
    </location>
</feature>
<accession>A0ABM6RR58</accession>
<evidence type="ECO:0000256" key="4">
    <source>
        <dbReference type="ARBA" id="ARBA00022989"/>
    </source>
</evidence>
<protein>
    <recommendedName>
        <fullName evidence="9">Phosphate transporter</fullName>
    </recommendedName>
</protein>
<keyword evidence="2" id="KW-0813">Transport</keyword>
<feature type="transmembrane region" description="Helical" evidence="6">
    <location>
        <begin position="301"/>
        <end position="325"/>
    </location>
</feature>
<dbReference type="InterPro" id="IPR001204">
    <property type="entry name" value="Phos_transporter"/>
</dbReference>
<dbReference type="PANTHER" id="PTHR11101:SF80">
    <property type="entry name" value="PHOSPHATE TRANSPORTER"/>
    <property type="match status" value="1"/>
</dbReference>
<dbReference type="Proteomes" id="UP000325292">
    <property type="component" value="Chromosome"/>
</dbReference>
<organism evidence="7 8">
    <name type="scientific">Sulfobacillus thermotolerans</name>
    <dbReference type="NCBI Taxonomy" id="338644"/>
    <lineage>
        <taxon>Bacteria</taxon>
        <taxon>Bacillati</taxon>
        <taxon>Bacillota</taxon>
        <taxon>Clostridia</taxon>
        <taxon>Eubacteriales</taxon>
        <taxon>Clostridiales Family XVII. Incertae Sedis</taxon>
        <taxon>Sulfobacillus</taxon>
    </lineage>
</organism>
<evidence type="ECO:0000256" key="2">
    <source>
        <dbReference type="ARBA" id="ARBA00022448"/>
    </source>
</evidence>
<feature type="transmembrane region" description="Helical" evidence="6">
    <location>
        <begin position="101"/>
        <end position="120"/>
    </location>
</feature>
<evidence type="ECO:0000256" key="5">
    <source>
        <dbReference type="ARBA" id="ARBA00023136"/>
    </source>
</evidence>
<name>A0ABM6RR58_9FIRM</name>
<feature type="transmembrane region" description="Helical" evidence="6">
    <location>
        <begin position="132"/>
        <end position="157"/>
    </location>
</feature>
<evidence type="ECO:0000256" key="3">
    <source>
        <dbReference type="ARBA" id="ARBA00022692"/>
    </source>
</evidence>
<dbReference type="PANTHER" id="PTHR11101">
    <property type="entry name" value="PHOSPHATE TRANSPORTER"/>
    <property type="match status" value="1"/>
</dbReference>
<comment type="subcellular location">
    <subcellularLocation>
        <location evidence="1">Membrane</location>
        <topology evidence="1">Multi-pass membrane protein</topology>
    </subcellularLocation>
</comment>
<gene>
    <name evidence="7" type="ORF">BXT84_07490</name>
</gene>
<keyword evidence="5 6" id="KW-0472">Membrane</keyword>
<proteinExistence type="predicted"/>
<evidence type="ECO:0000313" key="7">
    <source>
        <dbReference type="EMBL" id="AUW93803.1"/>
    </source>
</evidence>
<feature type="transmembrane region" description="Helical" evidence="6">
    <location>
        <begin position="6"/>
        <end position="27"/>
    </location>
</feature>
<evidence type="ECO:0000256" key="6">
    <source>
        <dbReference type="SAM" id="Phobius"/>
    </source>
</evidence>
<evidence type="ECO:0008006" key="9">
    <source>
        <dbReference type="Google" id="ProtNLM"/>
    </source>
</evidence>
<reference evidence="7 8" key="1">
    <citation type="journal article" date="2019" name="Sci. Rep.">
        <title>Sulfobacillus thermotolerans: new insights into resistance and metabolic capacities of acidophilic chemolithotrophs.</title>
        <authorList>
            <person name="Panyushkina A.E."/>
            <person name="Babenko V.V."/>
            <person name="Nikitina A.S."/>
            <person name="Selezneva O.V."/>
            <person name="Tsaplina I.A."/>
            <person name="Letarova M.A."/>
            <person name="Kostryukova E.S."/>
            <person name="Letarov A.V."/>
        </authorList>
    </citation>
    <scope>NUCLEOTIDE SEQUENCE [LARGE SCALE GENOMIC DNA]</scope>
    <source>
        <strain evidence="7 8">Kr1</strain>
    </source>
</reference>
<keyword evidence="3 6" id="KW-0812">Transmembrane</keyword>
<keyword evidence="8" id="KW-1185">Reference proteome</keyword>
<evidence type="ECO:0000256" key="1">
    <source>
        <dbReference type="ARBA" id="ARBA00004141"/>
    </source>
</evidence>
<evidence type="ECO:0000313" key="8">
    <source>
        <dbReference type="Proteomes" id="UP000325292"/>
    </source>
</evidence>
<feature type="transmembrane region" description="Helical" evidence="6">
    <location>
        <begin position="210"/>
        <end position="231"/>
    </location>
</feature>